<dbReference type="PROSITE" id="PS50222">
    <property type="entry name" value="EF_HAND_2"/>
    <property type="match status" value="3"/>
</dbReference>
<dbReference type="GO" id="GO:0005509">
    <property type="term" value="F:calcium ion binding"/>
    <property type="evidence" value="ECO:0007669"/>
    <property type="project" value="InterPro"/>
</dbReference>
<evidence type="ECO:0000256" key="3">
    <source>
        <dbReference type="SAM" id="MobiDB-lite"/>
    </source>
</evidence>
<feature type="domain" description="EF-hand" evidence="4">
    <location>
        <begin position="105"/>
        <end position="140"/>
    </location>
</feature>
<evidence type="ECO:0000313" key="5">
    <source>
        <dbReference type="EMBL" id="CAF0893275.1"/>
    </source>
</evidence>
<dbReference type="EMBL" id="CAJNOL010000157">
    <property type="protein sequence ID" value="CAF0893275.1"/>
    <property type="molecule type" value="Genomic_DNA"/>
</dbReference>
<feature type="domain" description="EF-hand" evidence="4">
    <location>
        <begin position="38"/>
        <end position="73"/>
    </location>
</feature>
<dbReference type="CDD" id="cd00051">
    <property type="entry name" value="EFh"/>
    <property type="match status" value="2"/>
</dbReference>
<dbReference type="PROSITE" id="PS00018">
    <property type="entry name" value="EF_HAND_1"/>
    <property type="match status" value="3"/>
</dbReference>
<dbReference type="Gene3D" id="1.10.238.10">
    <property type="entry name" value="EF-hand"/>
    <property type="match status" value="2"/>
</dbReference>
<accession>A0A813Z2M4</accession>
<sequence length="201" mass="23379">MPKTKTLLYALSSNSKSIDRKQTNCVIIRESTMSEQSISITQLLHTFQLFDKNKDGNISSSELRSVCEKLHVPINEPKMKELFESRHNISFDEFCRIMQDYGQYAHDAYFQETFRAFDRNSDGYITAKEIKKTMKELGETLTDKQAKDMIKTADVNGDGKLSQEEFRILFHHITQQTTTPPLTPNYEKKRTFESPFKTQTE</sequence>
<reference evidence="5" key="1">
    <citation type="submission" date="2021-02" db="EMBL/GenBank/DDBJ databases">
        <authorList>
            <person name="Nowell W R."/>
        </authorList>
    </citation>
    <scope>NUCLEOTIDE SEQUENCE</scope>
</reference>
<evidence type="ECO:0000259" key="4">
    <source>
        <dbReference type="PROSITE" id="PS50222"/>
    </source>
</evidence>
<gene>
    <name evidence="5" type="ORF">JXQ802_LOCUS8773</name>
</gene>
<dbReference type="InterPro" id="IPR002048">
    <property type="entry name" value="EF_hand_dom"/>
</dbReference>
<evidence type="ECO:0000313" key="6">
    <source>
        <dbReference type="Proteomes" id="UP000663870"/>
    </source>
</evidence>
<keyword evidence="1" id="KW-0677">Repeat</keyword>
<proteinExistence type="predicted"/>
<dbReference type="AlphaFoldDB" id="A0A813Z2M4"/>
<evidence type="ECO:0000256" key="2">
    <source>
        <dbReference type="ARBA" id="ARBA00022837"/>
    </source>
</evidence>
<dbReference type="InterPro" id="IPR050145">
    <property type="entry name" value="Centrin_CML-like"/>
</dbReference>
<comment type="caution">
    <text evidence="5">The sequence shown here is derived from an EMBL/GenBank/DDBJ whole genome shotgun (WGS) entry which is preliminary data.</text>
</comment>
<dbReference type="PANTHER" id="PTHR23050">
    <property type="entry name" value="CALCIUM BINDING PROTEIN"/>
    <property type="match status" value="1"/>
</dbReference>
<organism evidence="5 6">
    <name type="scientific">Rotaria sordida</name>
    <dbReference type="NCBI Taxonomy" id="392033"/>
    <lineage>
        <taxon>Eukaryota</taxon>
        <taxon>Metazoa</taxon>
        <taxon>Spiralia</taxon>
        <taxon>Gnathifera</taxon>
        <taxon>Rotifera</taxon>
        <taxon>Eurotatoria</taxon>
        <taxon>Bdelloidea</taxon>
        <taxon>Philodinida</taxon>
        <taxon>Philodinidae</taxon>
        <taxon>Rotaria</taxon>
    </lineage>
</organism>
<keyword evidence="6" id="KW-1185">Reference proteome</keyword>
<keyword evidence="2" id="KW-0106">Calcium</keyword>
<name>A0A813Z2M4_9BILA</name>
<dbReference type="FunFam" id="1.10.238.10:FF:000003">
    <property type="entry name" value="Calmodulin A"/>
    <property type="match status" value="1"/>
</dbReference>
<dbReference type="SMART" id="SM00054">
    <property type="entry name" value="EFh"/>
    <property type="match status" value="3"/>
</dbReference>
<dbReference type="Proteomes" id="UP000663870">
    <property type="component" value="Unassembled WGS sequence"/>
</dbReference>
<dbReference type="Pfam" id="PF13499">
    <property type="entry name" value="EF-hand_7"/>
    <property type="match status" value="2"/>
</dbReference>
<protein>
    <recommendedName>
        <fullName evidence="4">EF-hand domain-containing protein</fullName>
    </recommendedName>
</protein>
<evidence type="ECO:0000256" key="1">
    <source>
        <dbReference type="ARBA" id="ARBA00022737"/>
    </source>
</evidence>
<dbReference type="SUPFAM" id="SSF47473">
    <property type="entry name" value="EF-hand"/>
    <property type="match status" value="1"/>
</dbReference>
<feature type="region of interest" description="Disordered" evidence="3">
    <location>
        <begin position="177"/>
        <end position="201"/>
    </location>
</feature>
<feature type="domain" description="EF-hand" evidence="4">
    <location>
        <begin position="141"/>
        <end position="176"/>
    </location>
</feature>
<dbReference type="InterPro" id="IPR011992">
    <property type="entry name" value="EF-hand-dom_pair"/>
</dbReference>
<dbReference type="InterPro" id="IPR018247">
    <property type="entry name" value="EF_Hand_1_Ca_BS"/>
</dbReference>